<accession>L8GK95</accession>
<dbReference type="GO" id="GO:0005737">
    <property type="term" value="C:cytoplasm"/>
    <property type="evidence" value="ECO:0007669"/>
    <property type="project" value="UniProtKB-SubCell"/>
</dbReference>
<proteinExistence type="predicted"/>
<protein>
    <submittedName>
        <fullName evidence="7">EF hand domain containing protein</fullName>
    </submittedName>
</protein>
<dbReference type="GO" id="GO:0005509">
    <property type="term" value="F:calcium ion binding"/>
    <property type="evidence" value="ECO:0007669"/>
    <property type="project" value="InterPro"/>
</dbReference>
<keyword evidence="4" id="KW-0677">Repeat</keyword>
<evidence type="ECO:0000259" key="6">
    <source>
        <dbReference type="PROSITE" id="PS50222"/>
    </source>
</evidence>
<dbReference type="RefSeq" id="XP_004335518.1">
    <property type="nucleotide sequence ID" value="XM_004335470.1"/>
</dbReference>
<reference evidence="7 8" key="1">
    <citation type="journal article" date="2013" name="Genome Biol.">
        <title>Genome of Acanthamoeba castellanii highlights extensive lateral gene transfer and early evolution of tyrosine kinase signaling.</title>
        <authorList>
            <person name="Clarke M."/>
            <person name="Lohan A.J."/>
            <person name="Liu B."/>
            <person name="Lagkouvardos I."/>
            <person name="Roy S."/>
            <person name="Zafar N."/>
            <person name="Bertelli C."/>
            <person name="Schilde C."/>
            <person name="Kianianmomeni A."/>
            <person name="Burglin T.R."/>
            <person name="Frech C."/>
            <person name="Turcotte B."/>
            <person name="Kopec K.O."/>
            <person name="Synnott J.M."/>
            <person name="Choo C."/>
            <person name="Paponov I."/>
            <person name="Finkler A."/>
            <person name="Soon Heng Tan C."/>
            <person name="Hutchins A.P."/>
            <person name="Weinmeier T."/>
            <person name="Rattei T."/>
            <person name="Chu J.S."/>
            <person name="Gimenez G."/>
            <person name="Irimia M."/>
            <person name="Rigden D.J."/>
            <person name="Fitzpatrick D.A."/>
            <person name="Lorenzo-Morales J."/>
            <person name="Bateman A."/>
            <person name="Chiu C.H."/>
            <person name="Tang P."/>
            <person name="Hegemann P."/>
            <person name="Fromm H."/>
            <person name="Raoult D."/>
            <person name="Greub G."/>
            <person name="Miranda-Saavedra D."/>
            <person name="Chen N."/>
            <person name="Nash P."/>
            <person name="Ginger M.L."/>
            <person name="Horn M."/>
            <person name="Schaap P."/>
            <person name="Caler L."/>
            <person name="Loftus B."/>
        </authorList>
    </citation>
    <scope>NUCLEOTIDE SEQUENCE [LARGE SCALE GENOMIC DNA]</scope>
    <source>
        <strain evidence="7 8">Neff</strain>
    </source>
</reference>
<feature type="domain" description="EF-hand" evidence="6">
    <location>
        <begin position="58"/>
        <end position="93"/>
    </location>
</feature>
<dbReference type="PROSITE" id="PS00018">
    <property type="entry name" value="EF_HAND_1"/>
    <property type="match status" value="2"/>
</dbReference>
<dbReference type="PANTHER" id="PTHR46212:SF3">
    <property type="entry name" value="GH27120P"/>
    <property type="match status" value="1"/>
</dbReference>
<dbReference type="GO" id="GO:0048306">
    <property type="term" value="F:calcium-dependent protein binding"/>
    <property type="evidence" value="ECO:0007669"/>
    <property type="project" value="UniProtKB-ARBA"/>
</dbReference>
<evidence type="ECO:0000256" key="2">
    <source>
        <dbReference type="ARBA" id="ARBA00022490"/>
    </source>
</evidence>
<dbReference type="Proteomes" id="UP000011083">
    <property type="component" value="Unassembled WGS sequence"/>
</dbReference>
<comment type="subcellular location">
    <subcellularLocation>
        <location evidence="1">Cytoplasm</location>
    </subcellularLocation>
</comment>
<evidence type="ECO:0000256" key="1">
    <source>
        <dbReference type="ARBA" id="ARBA00004496"/>
    </source>
</evidence>
<evidence type="ECO:0000256" key="5">
    <source>
        <dbReference type="ARBA" id="ARBA00022837"/>
    </source>
</evidence>
<feature type="domain" description="EF-hand" evidence="6">
    <location>
        <begin position="22"/>
        <end position="57"/>
    </location>
</feature>
<dbReference type="AlphaFoldDB" id="L8GK95"/>
<dbReference type="InterPro" id="IPR051426">
    <property type="entry name" value="Peflin/Sorcin_CaBP"/>
</dbReference>
<dbReference type="SUPFAM" id="SSF47473">
    <property type="entry name" value="EF-hand"/>
    <property type="match status" value="1"/>
</dbReference>
<evidence type="ECO:0000313" key="7">
    <source>
        <dbReference type="EMBL" id="ELR13505.1"/>
    </source>
</evidence>
<name>L8GK95_ACACF</name>
<evidence type="ECO:0000256" key="3">
    <source>
        <dbReference type="ARBA" id="ARBA00022723"/>
    </source>
</evidence>
<keyword evidence="3" id="KW-0479">Metal-binding</keyword>
<organism evidence="7 8">
    <name type="scientific">Acanthamoeba castellanii (strain ATCC 30010 / Neff)</name>
    <dbReference type="NCBI Taxonomy" id="1257118"/>
    <lineage>
        <taxon>Eukaryota</taxon>
        <taxon>Amoebozoa</taxon>
        <taxon>Discosea</taxon>
        <taxon>Longamoebia</taxon>
        <taxon>Centramoebida</taxon>
        <taxon>Acanthamoebidae</taxon>
        <taxon>Acanthamoeba</taxon>
    </lineage>
</organism>
<keyword evidence="8" id="KW-1185">Reference proteome</keyword>
<dbReference type="Gene3D" id="1.10.238.10">
    <property type="entry name" value="EF-hand"/>
    <property type="match status" value="1"/>
</dbReference>
<dbReference type="OrthoDB" id="186625at2759"/>
<dbReference type="InterPro" id="IPR002048">
    <property type="entry name" value="EF_hand_dom"/>
</dbReference>
<keyword evidence="5" id="KW-0106">Calcium</keyword>
<dbReference type="Pfam" id="PF13499">
    <property type="entry name" value="EF-hand_7"/>
    <property type="match status" value="1"/>
</dbReference>
<dbReference type="KEGG" id="acan:ACA1_247080"/>
<dbReference type="VEuPathDB" id="AmoebaDB:ACA1_247080"/>
<sequence>MQQPNWGAQRPWYAAHYGTDPALISQIQGWFYVVDTDKSGQLDDAEIGRALAQANITLSPATLKRLVQTFDTDRSGQIGVHEFVCLYQFVLFLRNAFASQDRDRSGKLDNCTSPLSFIMAPAHLITNACRTEISAALVTAGFPLSPQAQAGVLGRFDPRHAGLTLDGFTEVALFLGGLKSYFDFYAFSAASAPPAHQQPGAPGVVQPPMPGAPGAQPAASNISINFDQLVAATPYFM</sequence>
<evidence type="ECO:0000256" key="4">
    <source>
        <dbReference type="ARBA" id="ARBA00022737"/>
    </source>
</evidence>
<dbReference type="GeneID" id="14914053"/>
<gene>
    <name evidence="7" type="ORF">ACA1_247080</name>
</gene>
<evidence type="ECO:0000313" key="8">
    <source>
        <dbReference type="Proteomes" id="UP000011083"/>
    </source>
</evidence>
<dbReference type="InterPro" id="IPR011992">
    <property type="entry name" value="EF-hand-dom_pair"/>
</dbReference>
<keyword evidence="2" id="KW-0963">Cytoplasm</keyword>
<dbReference type="InterPro" id="IPR018247">
    <property type="entry name" value="EF_Hand_1_Ca_BS"/>
</dbReference>
<dbReference type="PROSITE" id="PS50222">
    <property type="entry name" value="EF_HAND_2"/>
    <property type="match status" value="2"/>
</dbReference>
<dbReference type="STRING" id="1257118.L8GK95"/>
<dbReference type="EMBL" id="KB008093">
    <property type="protein sequence ID" value="ELR13505.1"/>
    <property type="molecule type" value="Genomic_DNA"/>
</dbReference>
<dbReference type="PANTHER" id="PTHR46212">
    <property type="entry name" value="PEFLIN"/>
    <property type="match status" value="1"/>
</dbReference>